<keyword evidence="12" id="KW-0864">Zinc transport</keyword>
<dbReference type="InParanoid" id="H3DJI8"/>
<dbReference type="GO" id="GO:0030003">
    <property type="term" value="P:intracellular monoatomic cation homeostasis"/>
    <property type="evidence" value="ECO:0007669"/>
    <property type="project" value="TreeGrafter"/>
</dbReference>
<evidence type="ECO:0000256" key="14">
    <source>
        <dbReference type="ARBA" id="ARBA00023065"/>
    </source>
</evidence>
<dbReference type="Proteomes" id="UP000007303">
    <property type="component" value="Unassembled WGS sequence"/>
</dbReference>
<evidence type="ECO:0000256" key="4">
    <source>
        <dbReference type="ARBA" id="ARBA00022448"/>
    </source>
</evidence>
<dbReference type="InterPro" id="IPR050799">
    <property type="entry name" value="ZIP_Transporter"/>
</dbReference>
<dbReference type="PANTHER" id="PTHR12191">
    <property type="entry name" value="SOLUTE CARRIER FAMILY 39"/>
    <property type="match status" value="1"/>
</dbReference>
<keyword evidence="9" id="KW-0967">Endosome</keyword>
<evidence type="ECO:0000256" key="16">
    <source>
        <dbReference type="ARBA" id="ARBA00034634"/>
    </source>
</evidence>
<dbReference type="Pfam" id="PF18292">
    <property type="entry name" value="ZIP4_domain"/>
    <property type="match status" value="1"/>
</dbReference>
<comment type="catalytic activity">
    <reaction evidence="16">
        <text>Zn(2+)(in) = Zn(2+)(out)</text>
        <dbReference type="Rhea" id="RHEA:29351"/>
        <dbReference type="ChEBI" id="CHEBI:29105"/>
    </reaction>
</comment>
<evidence type="ECO:0000256" key="5">
    <source>
        <dbReference type="ARBA" id="ARBA00022475"/>
    </source>
</evidence>
<sequence length="660" mass="71489">MLLLLAGWGSLVSVRGSPAVEQAYGAVVELVSPGQQNLTADALLSVFNRLQHRVQCGEVPCEQLLGNQTVLRVSGSSTGEGTTAVGLSQFPVFAAGCLLYLSSPILVCAAVKQGLWGERTSAFIHKLAHTDGSDGHERMDLSGLTVLIHQLHHHYRPNGTESCVTARDIMAEVNASSPEQNQETGAVLGRVLFHTLQGRCVASRPLPEESFFLDFLMAHLGTENFTAVELKVLMKSLNLGPRLDAEAGHDHQDDEHAQHDHGGRIRRDRGRAMEGTHLLCLSAEELILIHGLGANGSWDLGRPGLARLSPALVQQILSGACTKTADSHAPDELSEAEKYLYATLANAVITLAALIGIVMLLCTSCTSAFQLVIQFCVSLAVGSLTGDALLHLLPMVLGLHLHSDDTSGINHAHDDHEEGPPDHLYKLLVVMGGIYAFYLMETIFSLLTSGHQHHHGEESEPHHCDHGKVLEMYQQEKEQKKATQSTSQLVTDVEGESQRKELSRRQRVLPYMVTIGDGIHNFADGLAVGAAFSLSWRSGLATSVAVLCHELPHELGDFAILLHSGLSVCRALLLNLGSAMCSFVGLYIALAVATDLATKQWIAAITTGLFLYVGLADMLPTLVHINHERPWLMFLLQNAGLLMGWGILLLLSLFEEKISF</sequence>
<dbReference type="InterPro" id="IPR003689">
    <property type="entry name" value="ZIP"/>
</dbReference>
<evidence type="ECO:0000256" key="21">
    <source>
        <dbReference type="SAM" id="MobiDB-lite"/>
    </source>
</evidence>
<keyword evidence="13 22" id="KW-1133">Transmembrane helix</keyword>
<feature type="transmembrane region" description="Helical" evidence="22">
    <location>
        <begin position="631"/>
        <end position="654"/>
    </location>
</feature>
<feature type="transmembrane region" description="Helical" evidence="22">
    <location>
        <begin position="424"/>
        <end position="447"/>
    </location>
</feature>
<feature type="domain" description="Zinc transporter ZIP4 N-terminal" evidence="24">
    <location>
        <begin position="45"/>
        <end position="201"/>
    </location>
</feature>
<reference evidence="27" key="1">
    <citation type="journal article" date="2004" name="Nature">
        <title>Genome duplication in the teleost fish Tetraodon nigroviridis reveals the early vertebrate proto-karyotype.</title>
        <authorList>
            <person name="Jaillon O."/>
            <person name="Aury J.-M."/>
            <person name="Brunet F."/>
            <person name="Petit J.-L."/>
            <person name="Stange-Thomann N."/>
            <person name="Mauceli E."/>
            <person name="Bouneau L."/>
            <person name="Fischer C."/>
            <person name="Ozouf-Costaz C."/>
            <person name="Bernot A."/>
            <person name="Nicaud S."/>
            <person name="Jaffe D."/>
            <person name="Fisher S."/>
            <person name="Lutfalla G."/>
            <person name="Dossat C."/>
            <person name="Segurens B."/>
            <person name="Dasilva C."/>
            <person name="Salanoubat M."/>
            <person name="Levy M."/>
            <person name="Boudet N."/>
            <person name="Castellano S."/>
            <person name="Anthouard V."/>
            <person name="Jubin C."/>
            <person name="Castelli V."/>
            <person name="Katinka M."/>
            <person name="Vacherie B."/>
            <person name="Biemont C."/>
            <person name="Skalli Z."/>
            <person name="Cattolico L."/>
            <person name="Poulain J."/>
            <person name="De Berardinis V."/>
            <person name="Cruaud C."/>
            <person name="Duprat S."/>
            <person name="Brottier P."/>
            <person name="Coutanceau J.-P."/>
            <person name="Gouzy J."/>
            <person name="Parra G."/>
            <person name="Lardier G."/>
            <person name="Chapple C."/>
            <person name="McKernan K.J."/>
            <person name="McEwan P."/>
            <person name="Bosak S."/>
            <person name="Kellis M."/>
            <person name="Volff J.-N."/>
            <person name="Guigo R."/>
            <person name="Zody M.C."/>
            <person name="Mesirov J."/>
            <person name="Lindblad-Toh K."/>
            <person name="Birren B."/>
            <person name="Nusbaum C."/>
            <person name="Kahn D."/>
            <person name="Robinson-Rechavi M."/>
            <person name="Laudet V."/>
            <person name="Schachter V."/>
            <person name="Quetier F."/>
            <person name="Saurin W."/>
            <person name="Scarpelli C."/>
            <person name="Wincker P."/>
            <person name="Lander E.S."/>
            <person name="Weissenbach J."/>
            <person name="Roest Crollius H."/>
        </authorList>
    </citation>
    <scope>NUCLEOTIDE SEQUENCE [LARGE SCALE GENOMIC DNA]</scope>
</reference>
<proteinExistence type="inferred from homology"/>
<feature type="transmembrane region" description="Helical" evidence="22">
    <location>
        <begin position="371"/>
        <end position="393"/>
    </location>
</feature>
<dbReference type="GO" id="GO:0046872">
    <property type="term" value="F:metal ion binding"/>
    <property type="evidence" value="ECO:0007669"/>
    <property type="project" value="UniProtKB-KW"/>
</dbReference>
<organism evidence="26 27">
    <name type="scientific">Tetraodon nigroviridis</name>
    <name type="common">Spotted green pufferfish</name>
    <name type="synonym">Chelonodon nigroviridis</name>
    <dbReference type="NCBI Taxonomy" id="99883"/>
    <lineage>
        <taxon>Eukaryota</taxon>
        <taxon>Metazoa</taxon>
        <taxon>Chordata</taxon>
        <taxon>Craniata</taxon>
        <taxon>Vertebrata</taxon>
        <taxon>Euteleostomi</taxon>
        <taxon>Actinopterygii</taxon>
        <taxon>Neopterygii</taxon>
        <taxon>Teleostei</taxon>
        <taxon>Neoteleostei</taxon>
        <taxon>Acanthomorphata</taxon>
        <taxon>Eupercaria</taxon>
        <taxon>Tetraodontiformes</taxon>
        <taxon>Tetradontoidea</taxon>
        <taxon>Tetraodontidae</taxon>
        <taxon>Tetraodon</taxon>
    </lineage>
</organism>
<dbReference type="GO" id="GO:0055038">
    <property type="term" value="C:recycling endosome membrane"/>
    <property type="evidence" value="ECO:0007669"/>
    <property type="project" value="UniProtKB-SubCell"/>
</dbReference>
<dbReference type="InterPro" id="IPR049406">
    <property type="entry name" value="ZIP4_12_EF-hand"/>
</dbReference>
<dbReference type="GO" id="GO:0005385">
    <property type="term" value="F:zinc ion transmembrane transporter activity"/>
    <property type="evidence" value="ECO:0007669"/>
    <property type="project" value="TreeGrafter"/>
</dbReference>
<evidence type="ECO:0000256" key="15">
    <source>
        <dbReference type="ARBA" id="ARBA00023136"/>
    </source>
</evidence>
<keyword evidence="7" id="KW-0479">Metal-binding</keyword>
<name>H3DJI8_TETNG</name>
<keyword evidence="4" id="KW-0813">Transport</keyword>
<evidence type="ECO:0000256" key="18">
    <source>
        <dbReference type="ARBA" id="ARBA00041703"/>
    </source>
</evidence>
<comment type="subcellular location">
    <subcellularLocation>
        <location evidence="2">Apical cell membrane</location>
        <topology evidence="2">Multi-pass membrane protein</topology>
    </subcellularLocation>
    <subcellularLocation>
        <location evidence="1">Recycling endosome membrane</location>
        <topology evidence="1">Multi-pass membrane protein</topology>
    </subcellularLocation>
</comment>
<dbReference type="Pfam" id="PF21116">
    <property type="entry name" value="EF-hand_Zip"/>
    <property type="match status" value="1"/>
</dbReference>
<evidence type="ECO:0000256" key="2">
    <source>
        <dbReference type="ARBA" id="ARBA00004424"/>
    </source>
</evidence>
<keyword evidence="10" id="KW-0862">Zinc</keyword>
<dbReference type="InterPro" id="IPR041137">
    <property type="entry name" value="ZIP4_N"/>
</dbReference>
<evidence type="ECO:0000256" key="17">
    <source>
        <dbReference type="ARBA" id="ARBA00039394"/>
    </source>
</evidence>
<evidence type="ECO:0000256" key="1">
    <source>
        <dbReference type="ARBA" id="ARBA00004195"/>
    </source>
</evidence>
<evidence type="ECO:0000259" key="25">
    <source>
        <dbReference type="Pfam" id="PF21116"/>
    </source>
</evidence>
<feature type="region of interest" description="Disordered" evidence="21">
    <location>
        <begin position="244"/>
        <end position="265"/>
    </location>
</feature>
<dbReference type="HOGENOM" id="CLU_015114_12_0_1"/>
<evidence type="ECO:0000256" key="10">
    <source>
        <dbReference type="ARBA" id="ARBA00022833"/>
    </source>
</evidence>
<dbReference type="GO" id="GO:0140410">
    <property type="term" value="F:monoatomic cation:bicarbonate symporter activity"/>
    <property type="evidence" value="ECO:0007669"/>
    <property type="project" value="TreeGrafter"/>
</dbReference>
<dbReference type="AlphaFoldDB" id="H3DJI8"/>
<evidence type="ECO:0000259" key="24">
    <source>
        <dbReference type="Pfam" id="PF18292"/>
    </source>
</evidence>
<feature type="transmembrane region" description="Helical" evidence="22">
    <location>
        <begin position="339"/>
        <end position="362"/>
    </location>
</feature>
<evidence type="ECO:0000313" key="26">
    <source>
        <dbReference type="Ensembl" id="ENSTNIP00000020684.1"/>
    </source>
</evidence>
<evidence type="ECO:0000256" key="8">
    <source>
        <dbReference type="ARBA" id="ARBA00022729"/>
    </source>
</evidence>
<feature type="chain" id="PRO_5045270593" description="Zinc transporter ZIP4" evidence="23">
    <location>
        <begin position="17"/>
        <end position="660"/>
    </location>
</feature>
<keyword evidence="11" id="KW-0832">Ubl conjugation</keyword>
<evidence type="ECO:0000256" key="22">
    <source>
        <dbReference type="SAM" id="Phobius"/>
    </source>
</evidence>
<keyword evidence="8 23" id="KW-0732">Signal</keyword>
<reference evidence="26" key="2">
    <citation type="submission" date="2025-08" db="UniProtKB">
        <authorList>
            <consortium name="Ensembl"/>
        </authorList>
    </citation>
    <scope>IDENTIFICATION</scope>
</reference>
<evidence type="ECO:0000256" key="11">
    <source>
        <dbReference type="ARBA" id="ARBA00022843"/>
    </source>
</evidence>
<evidence type="ECO:0000256" key="6">
    <source>
        <dbReference type="ARBA" id="ARBA00022692"/>
    </source>
</evidence>
<evidence type="ECO:0000256" key="19">
    <source>
        <dbReference type="ARBA" id="ARBA00042777"/>
    </source>
</evidence>
<evidence type="ECO:0000256" key="20">
    <source>
        <dbReference type="ARBA" id="ARBA00055808"/>
    </source>
</evidence>
<evidence type="ECO:0000256" key="9">
    <source>
        <dbReference type="ARBA" id="ARBA00022753"/>
    </source>
</evidence>
<evidence type="ECO:0000256" key="12">
    <source>
        <dbReference type="ARBA" id="ARBA00022906"/>
    </source>
</evidence>
<comment type="similarity">
    <text evidence="3">Belongs to the ZIP transporter (TC 2.A.5) family.</text>
</comment>
<keyword evidence="27" id="KW-1185">Reference proteome</keyword>
<dbReference type="OMA" id="PPKQPHE"/>
<dbReference type="GeneTree" id="ENSGT00940000160042"/>
<dbReference type="GO" id="GO:0016324">
    <property type="term" value="C:apical plasma membrane"/>
    <property type="evidence" value="ECO:0007669"/>
    <property type="project" value="UniProtKB-SubCell"/>
</dbReference>
<keyword evidence="15 22" id="KW-0472">Membrane</keyword>
<evidence type="ECO:0000313" key="27">
    <source>
        <dbReference type="Proteomes" id="UP000007303"/>
    </source>
</evidence>
<gene>
    <name evidence="26" type="primary">SLC39A4</name>
</gene>
<keyword evidence="5" id="KW-1003">Cell membrane</keyword>
<reference evidence="26" key="3">
    <citation type="submission" date="2025-09" db="UniProtKB">
        <authorList>
            <consortium name="Ensembl"/>
        </authorList>
    </citation>
    <scope>IDENTIFICATION</scope>
</reference>
<feature type="region of interest" description="Disordered" evidence="21">
    <location>
        <begin position="475"/>
        <end position="497"/>
    </location>
</feature>
<evidence type="ECO:0000256" key="23">
    <source>
        <dbReference type="SAM" id="SignalP"/>
    </source>
</evidence>
<feature type="signal peptide" evidence="23">
    <location>
        <begin position="1"/>
        <end position="16"/>
    </location>
</feature>
<dbReference type="STRING" id="99883.ENSTNIP00000020684"/>
<evidence type="ECO:0000256" key="7">
    <source>
        <dbReference type="ARBA" id="ARBA00022723"/>
    </source>
</evidence>
<accession>H3DJI8</accession>
<feature type="transmembrane region" description="Helical" evidence="22">
    <location>
        <begin position="600"/>
        <end position="619"/>
    </location>
</feature>
<keyword evidence="6 22" id="KW-0812">Transmembrane</keyword>
<dbReference type="Pfam" id="PF02535">
    <property type="entry name" value="Zip"/>
    <property type="match status" value="1"/>
</dbReference>
<feature type="domain" description="Zinc transporter ZIP4/12 EF-hand" evidence="25">
    <location>
        <begin position="211"/>
        <end position="320"/>
    </location>
</feature>
<feature type="transmembrane region" description="Helical" evidence="22">
    <location>
        <begin position="572"/>
        <end position="594"/>
    </location>
</feature>
<dbReference type="PANTHER" id="PTHR12191:SF21">
    <property type="entry name" value="ZINC TRANSPORTER ZIP4"/>
    <property type="match status" value="1"/>
</dbReference>
<protein>
    <recommendedName>
        <fullName evidence="17">Zinc transporter ZIP4</fullName>
    </recommendedName>
    <alternativeName>
        <fullName evidence="19">Solute carrier family 39 member 4</fullName>
    </alternativeName>
    <alternativeName>
        <fullName evidence="18">Zrt- and Irt-like protein 4</fullName>
    </alternativeName>
</protein>
<evidence type="ECO:0000256" key="3">
    <source>
        <dbReference type="ARBA" id="ARBA00006939"/>
    </source>
</evidence>
<evidence type="ECO:0000256" key="13">
    <source>
        <dbReference type="ARBA" id="ARBA00022989"/>
    </source>
</evidence>
<dbReference type="Ensembl" id="ENSTNIT00000020917.1">
    <property type="protein sequence ID" value="ENSTNIP00000020684.1"/>
    <property type="gene ID" value="ENSTNIG00000017540.1"/>
</dbReference>
<dbReference type="GO" id="GO:0071578">
    <property type="term" value="P:zinc ion import across plasma membrane"/>
    <property type="evidence" value="ECO:0007669"/>
    <property type="project" value="TreeGrafter"/>
</dbReference>
<keyword evidence="14" id="KW-0406">Ion transport</keyword>
<comment type="function">
    <text evidence="20">Selective transporter that mediates the uptake of Zn(2+). Plays an essential role for dietary zinc uptake from small intestine. The Zn(2+) uniporter activity is regulated by zinc availability. Also exhibits polyspecific binding and transport of Cu(2+), Cd(2+) and possibly Ni(2+) but at higher concentrations.</text>
</comment>